<accession>A0A0P1B1K7</accession>
<dbReference type="AlphaFoldDB" id="A0A0P1B1K7"/>
<protein>
    <submittedName>
        <fullName evidence="1">Uncharacterized protein</fullName>
    </submittedName>
</protein>
<dbReference type="RefSeq" id="XP_024584225.1">
    <property type="nucleotide sequence ID" value="XM_024718869.1"/>
</dbReference>
<dbReference type="Proteomes" id="UP000054928">
    <property type="component" value="Unassembled WGS sequence"/>
</dbReference>
<sequence length="69" mass="8240">MHLRFTTPDTGCGAMLDDQLPSSCWLWWHTVLYDQRNPTDWLEASQLDQNCIAPEGRRSLRHRRCLRRQ</sequence>
<dbReference type="GeneID" id="36400240"/>
<dbReference type="EMBL" id="CCYD01002864">
    <property type="protein sequence ID" value="CEG47856.1"/>
    <property type="molecule type" value="Genomic_DNA"/>
</dbReference>
<reference evidence="2" key="1">
    <citation type="submission" date="2014-09" db="EMBL/GenBank/DDBJ databases">
        <authorList>
            <person name="Sharma Rahul"/>
            <person name="Thines Marco"/>
        </authorList>
    </citation>
    <scope>NUCLEOTIDE SEQUENCE [LARGE SCALE GENOMIC DNA]</scope>
</reference>
<organism evidence="1 2">
    <name type="scientific">Plasmopara halstedii</name>
    <name type="common">Downy mildew of sunflower</name>
    <dbReference type="NCBI Taxonomy" id="4781"/>
    <lineage>
        <taxon>Eukaryota</taxon>
        <taxon>Sar</taxon>
        <taxon>Stramenopiles</taxon>
        <taxon>Oomycota</taxon>
        <taxon>Peronosporomycetes</taxon>
        <taxon>Peronosporales</taxon>
        <taxon>Peronosporaceae</taxon>
        <taxon>Plasmopara</taxon>
    </lineage>
</organism>
<evidence type="ECO:0000313" key="2">
    <source>
        <dbReference type="Proteomes" id="UP000054928"/>
    </source>
</evidence>
<name>A0A0P1B1K7_PLAHL</name>
<evidence type="ECO:0000313" key="1">
    <source>
        <dbReference type="EMBL" id="CEG47856.1"/>
    </source>
</evidence>
<proteinExistence type="predicted"/>
<keyword evidence="2" id="KW-1185">Reference proteome</keyword>